<sequence length="122" mass="13060">MSGATTEIPLSRIAFGRSGDKGGTANIGIVARSRELYPALVREISAERVQAHFSDRARATQRFELPNLGALNFLVHGILGRGGTSTLRLDPQGKALADAVLFMPIALRPPELAIARDHGLCE</sequence>
<dbReference type="AlphaFoldDB" id="A0A5N0VEJ8"/>
<dbReference type="Pfam" id="PF23544">
    <property type="entry name" value="AtuA_ferredoxin"/>
    <property type="match status" value="1"/>
</dbReference>
<evidence type="ECO:0000259" key="1">
    <source>
        <dbReference type="Pfam" id="PF23544"/>
    </source>
</evidence>
<dbReference type="RefSeq" id="WP_144754444.1">
    <property type="nucleotide sequence ID" value="NZ_VMNW02000008.1"/>
</dbReference>
<accession>A0A5N0VEJ8</accession>
<keyword evidence="3" id="KW-1185">Reference proteome</keyword>
<gene>
    <name evidence="2" type="ORF">FPZ12_008580</name>
</gene>
<name>A0A5N0VEJ8_9PSEU</name>
<dbReference type="OrthoDB" id="21390at2"/>
<protein>
    <recommendedName>
        <fullName evidence="1">AtuA-like ferredoxin-fold domain-containing protein</fullName>
    </recommendedName>
</protein>
<feature type="domain" description="AtuA-like ferredoxin-fold" evidence="1">
    <location>
        <begin position="8"/>
        <end position="105"/>
    </location>
</feature>
<reference evidence="2" key="1">
    <citation type="submission" date="2019-09" db="EMBL/GenBank/DDBJ databases">
        <authorList>
            <person name="Teo W.F.A."/>
            <person name="Duangmal K."/>
        </authorList>
    </citation>
    <scope>NUCLEOTIDE SEQUENCE [LARGE SCALE GENOMIC DNA]</scope>
    <source>
        <strain evidence="2">K81G1</strain>
    </source>
</reference>
<dbReference type="PANTHER" id="PTHR47708:SF2">
    <property type="entry name" value="SI:CH73-132F6.5"/>
    <property type="match status" value="1"/>
</dbReference>
<dbReference type="EMBL" id="VMNW02000008">
    <property type="protein sequence ID" value="KAA9164058.1"/>
    <property type="molecule type" value="Genomic_DNA"/>
</dbReference>
<dbReference type="InterPro" id="IPR056362">
    <property type="entry name" value="AtuA-like_ferredoxin_dom"/>
</dbReference>
<dbReference type="Proteomes" id="UP000319769">
    <property type="component" value="Unassembled WGS sequence"/>
</dbReference>
<proteinExistence type="predicted"/>
<evidence type="ECO:0000313" key="2">
    <source>
        <dbReference type="EMBL" id="KAA9164058.1"/>
    </source>
</evidence>
<comment type="caution">
    <text evidence="2">The sequence shown here is derived from an EMBL/GenBank/DDBJ whole genome shotgun (WGS) entry which is preliminary data.</text>
</comment>
<evidence type="ECO:0000313" key="3">
    <source>
        <dbReference type="Proteomes" id="UP000319769"/>
    </source>
</evidence>
<organism evidence="2 3">
    <name type="scientific">Amycolatopsis acidicola</name>
    <dbReference type="NCBI Taxonomy" id="2596893"/>
    <lineage>
        <taxon>Bacteria</taxon>
        <taxon>Bacillati</taxon>
        <taxon>Actinomycetota</taxon>
        <taxon>Actinomycetes</taxon>
        <taxon>Pseudonocardiales</taxon>
        <taxon>Pseudonocardiaceae</taxon>
        <taxon>Amycolatopsis</taxon>
    </lineage>
</organism>
<dbReference type="PANTHER" id="PTHR47708">
    <property type="match status" value="1"/>
</dbReference>